<evidence type="ECO:0000256" key="1">
    <source>
        <dbReference type="ARBA" id="ARBA00010088"/>
    </source>
</evidence>
<gene>
    <name evidence="6" type="ORF">JOM49_005017</name>
</gene>
<dbReference type="PANTHER" id="PTHR43248">
    <property type="entry name" value="2-SUCCINYL-6-HYDROXY-2,4-CYCLOHEXADIENE-1-CARBOXYLATE SYNTHASE"/>
    <property type="match status" value="1"/>
</dbReference>
<sequence>MKLRLLLLSTAVAGSVVVLPMPAVEWTSCAGAASCTEVEVPVDWAEPDGDRFTMAVARHAATGEKQGTIVYLPAGPGSSGVDAVTNEEILSVLLPPEVVEHFDVVSFDPRGVRRSSPVLCDSALVATLDRPEPRSQAEFEELLSAQAAVGADCRQRTGPIFDHLDSTQVARDVDALRSALGEEELNLYALSYGTVVGQMYAERFPERIRTLVLDAVYDHSVDSGRFAVTGALAGQESFDRFVEWCDADAACVLHNTDVRARLSALFDRAEAGTLPDPDAPGEIVDPAALTSRIVSPLTRPDLPAVAAEIARLEGAPTGRRLAETTPLPIFLQCADNRNDLASYADAERLAARTRAVAPDVRSSAYDIATLCINPPVPASNPQRPLDVDGVPPIMVLNARYDASTPHQGARHVAGQLPGSVFVTYDGMGHGAATRSACTRQLVQRYFGDTTLPAPDSHCPA</sequence>
<evidence type="ECO:0000256" key="2">
    <source>
        <dbReference type="ARBA" id="ARBA00022729"/>
    </source>
</evidence>
<evidence type="ECO:0000313" key="6">
    <source>
        <dbReference type="EMBL" id="MBP2183491.1"/>
    </source>
</evidence>
<dbReference type="SUPFAM" id="SSF53474">
    <property type="entry name" value="alpha/beta-Hydrolases"/>
    <property type="match status" value="1"/>
</dbReference>
<comment type="similarity">
    <text evidence="1">Belongs to the peptidase S33 family.</text>
</comment>
<dbReference type="InterPro" id="IPR013595">
    <property type="entry name" value="Pept_S33_TAP-like_C"/>
</dbReference>
<feature type="chain" id="PRO_5045407210" evidence="4">
    <location>
        <begin position="24"/>
        <end position="460"/>
    </location>
</feature>
<dbReference type="PANTHER" id="PTHR43248:SF29">
    <property type="entry name" value="TRIPEPTIDYL AMINOPEPTIDASE"/>
    <property type="match status" value="1"/>
</dbReference>
<reference evidence="6 7" key="1">
    <citation type="submission" date="2021-03" db="EMBL/GenBank/DDBJ databases">
        <title>Sequencing the genomes of 1000 actinobacteria strains.</title>
        <authorList>
            <person name="Klenk H.-P."/>
        </authorList>
    </citation>
    <scope>NUCLEOTIDE SEQUENCE [LARGE SCALE GENOMIC DNA]</scope>
    <source>
        <strain evidence="6 7">DSM 45510</strain>
    </source>
</reference>
<dbReference type="InterPro" id="IPR029058">
    <property type="entry name" value="AB_hydrolase_fold"/>
</dbReference>
<name>A0ABS4PY42_9PSEU</name>
<keyword evidence="3" id="KW-0378">Hydrolase</keyword>
<evidence type="ECO:0000256" key="4">
    <source>
        <dbReference type="SAM" id="SignalP"/>
    </source>
</evidence>
<evidence type="ECO:0000256" key="3">
    <source>
        <dbReference type="ARBA" id="ARBA00022801"/>
    </source>
</evidence>
<dbReference type="Gene3D" id="3.40.50.1820">
    <property type="entry name" value="alpha/beta hydrolase"/>
    <property type="match status" value="1"/>
</dbReference>
<proteinExistence type="inferred from homology"/>
<dbReference type="RefSeq" id="WP_209666657.1">
    <property type="nucleotide sequence ID" value="NZ_JAGGMS010000001.1"/>
</dbReference>
<dbReference type="InterPro" id="IPR051601">
    <property type="entry name" value="Serine_prot/Carboxylest_S33"/>
</dbReference>
<dbReference type="Pfam" id="PF08386">
    <property type="entry name" value="Abhydrolase_4"/>
    <property type="match status" value="1"/>
</dbReference>
<feature type="signal peptide" evidence="4">
    <location>
        <begin position="1"/>
        <end position="23"/>
    </location>
</feature>
<dbReference type="EMBL" id="JAGGMS010000001">
    <property type="protein sequence ID" value="MBP2183491.1"/>
    <property type="molecule type" value="Genomic_DNA"/>
</dbReference>
<organism evidence="6 7">
    <name type="scientific">Amycolatopsis magusensis</name>
    <dbReference type="NCBI Taxonomy" id="882444"/>
    <lineage>
        <taxon>Bacteria</taxon>
        <taxon>Bacillati</taxon>
        <taxon>Actinomycetota</taxon>
        <taxon>Actinomycetes</taxon>
        <taxon>Pseudonocardiales</taxon>
        <taxon>Pseudonocardiaceae</taxon>
        <taxon>Amycolatopsis</taxon>
    </lineage>
</organism>
<evidence type="ECO:0000313" key="7">
    <source>
        <dbReference type="Proteomes" id="UP000741013"/>
    </source>
</evidence>
<keyword evidence="2 4" id="KW-0732">Signal</keyword>
<evidence type="ECO:0000259" key="5">
    <source>
        <dbReference type="Pfam" id="PF08386"/>
    </source>
</evidence>
<accession>A0ABS4PY42</accession>
<comment type="caution">
    <text evidence="6">The sequence shown here is derived from an EMBL/GenBank/DDBJ whole genome shotgun (WGS) entry which is preliminary data.</text>
</comment>
<dbReference type="Proteomes" id="UP000741013">
    <property type="component" value="Unassembled WGS sequence"/>
</dbReference>
<keyword evidence="7" id="KW-1185">Reference proteome</keyword>
<feature type="domain" description="Peptidase S33 tripeptidyl aminopeptidase-like C-terminal" evidence="5">
    <location>
        <begin position="366"/>
        <end position="458"/>
    </location>
</feature>
<protein>
    <submittedName>
        <fullName evidence="6">Pimeloyl-ACP methyl ester carboxylesterase</fullName>
    </submittedName>
</protein>